<keyword evidence="4 5" id="KW-0664">Pyridoxine biosynthesis</keyword>
<dbReference type="Pfam" id="PF11890">
    <property type="entry name" value="DUF3410"/>
    <property type="match status" value="1"/>
</dbReference>
<comment type="similarity">
    <text evidence="5">Belongs to the D-isomer specific 2-hydroxyacid dehydrogenase family. PdxB subfamily.</text>
</comment>
<organism evidence="9 10">
    <name type="scientific">Mangrovibacterium marinum</name>
    <dbReference type="NCBI Taxonomy" id="1639118"/>
    <lineage>
        <taxon>Bacteria</taxon>
        <taxon>Pseudomonadati</taxon>
        <taxon>Bacteroidota</taxon>
        <taxon>Bacteroidia</taxon>
        <taxon>Marinilabiliales</taxon>
        <taxon>Prolixibacteraceae</taxon>
        <taxon>Mangrovibacterium</taxon>
    </lineage>
</organism>
<feature type="binding site" evidence="5">
    <location>
        <position position="232"/>
    </location>
    <ligand>
        <name>NAD(+)</name>
        <dbReference type="ChEBI" id="CHEBI:57540"/>
    </ligand>
</feature>
<feature type="binding site" evidence="5">
    <location>
        <position position="66"/>
    </location>
    <ligand>
        <name>substrate</name>
    </ligand>
</feature>
<keyword evidence="1 5" id="KW-0963">Cytoplasm</keyword>
<dbReference type="HAMAP" id="MF_01825">
    <property type="entry name" value="PdxB"/>
    <property type="match status" value="1"/>
</dbReference>
<evidence type="ECO:0000256" key="2">
    <source>
        <dbReference type="ARBA" id="ARBA00023002"/>
    </source>
</evidence>
<dbReference type="EMBL" id="QAAD01000016">
    <property type="protein sequence ID" value="PTN07491.1"/>
    <property type="molecule type" value="Genomic_DNA"/>
</dbReference>
<evidence type="ECO:0000313" key="9">
    <source>
        <dbReference type="EMBL" id="PTN07491.1"/>
    </source>
</evidence>
<feature type="domain" description="D-isomer specific 2-hydroxyacid dehydrogenase catalytic" evidence="6">
    <location>
        <begin position="21"/>
        <end position="278"/>
    </location>
</feature>
<evidence type="ECO:0000259" key="8">
    <source>
        <dbReference type="Pfam" id="PF11890"/>
    </source>
</evidence>
<evidence type="ECO:0000256" key="1">
    <source>
        <dbReference type="ARBA" id="ARBA00022490"/>
    </source>
</evidence>
<dbReference type="Proteomes" id="UP000243525">
    <property type="component" value="Unassembled WGS sequence"/>
</dbReference>
<accession>A0A2T5BZ12</accession>
<dbReference type="InterPro" id="IPR006139">
    <property type="entry name" value="D-isomer_2_OHA_DH_cat_dom"/>
</dbReference>
<name>A0A2T5BZ12_9BACT</name>
<dbReference type="CDD" id="cd12158">
    <property type="entry name" value="ErythrP_dh"/>
    <property type="match status" value="1"/>
</dbReference>
<feature type="binding site" evidence="5">
    <location>
        <position position="45"/>
    </location>
    <ligand>
        <name>substrate</name>
    </ligand>
</feature>
<comment type="caution">
    <text evidence="5">Lacks conserved residue(s) required for the propagation of feature annotation.</text>
</comment>
<comment type="function">
    <text evidence="5">Catalyzes the oxidation of erythronate-4-phosphate to 3-hydroxy-2-oxo-4-phosphonooxybutanoate.</text>
</comment>
<dbReference type="UniPathway" id="UPA00244">
    <property type="reaction ID" value="UER00310"/>
</dbReference>
<gene>
    <name evidence="5" type="primary">pdxB</name>
    <name evidence="9" type="ORF">C8N47_11613</name>
</gene>
<dbReference type="InterPro" id="IPR038251">
    <property type="entry name" value="PdxB_dimer_sf"/>
</dbReference>
<protein>
    <recommendedName>
        <fullName evidence="5">Erythronate-4-phosphate dehydrogenase</fullName>
        <ecNumber evidence="5">1.1.1.290</ecNumber>
    </recommendedName>
</protein>
<proteinExistence type="inferred from homology"/>
<dbReference type="PANTHER" id="PTHR43761">
    <property type="entry name" value="D-ISOMER SPECIFIC 2-HYDROXYACID DEHYDROGENASE FAMILY PROTEIN (AFU_ORTHOLOGUE AFUA_1G13630)"/>
    <property type="match status" value="1"/>
</dbReference>
<feature type="active site" description="Proton donor" evidence="5">
    <location>
        <position position="254"/>
    </location>
</feature>
<feature type="binding site" evidence="5">
    <location>
        <begin position="126"/>
        <end position="127"/>
    </location>
    <ligand>
        <name>NAD(+)</name>
        <dbReference type="ChEBI" id="CHEBI:57540"/>
    </ligand>
</feature>
<dbReference type="GO" id="GO:0008615">
    <property type="term" value="P:pyridoxine biosynthetic process"/>
    <property type="evidence" value="ECO:0007669"/>
    <property type="project" value="UniProtKB-UniRule"/>
</dbReference>
<evidence type="ECO:0000259" key="7">
    <source>
        <dbReference type="Pfam" id="PF02826"/>
    </source>
</evidence>
<dbReference type="InterPro" id="IPR036291">
    <property type="entry name" value="NAD(P)-bd_dom_sf"/>
</dbReference>
<comment type="pathway">
    <text evidence="5">Cofactor biosynthesis; pyridoxine 5'-phosphate biosynthesis; pyridoxine 5'-phosphate from D-erythrose 4-phosphate: step 2/5.</text>
</comment>
<dbReference type="InterPro" id="IPR024531">
    <property type="entry name" value="Erythronate-4-P_DHase_dimer"/>
</dbReference>
<dbReference type="RefSeq" id="WP_107823186.1">
    <property type="nucleotide sequence ID" value="NZ_QAAD01000016.1"/>
</dbReference>
<evidence type="ECO:0000256" key="3">
    <source>
        <dbReference type="ARBA" id="ARBA00023027"/>
    </source>
</evidence>
<dbReference type="EC" id="1.1.1.290" evidence="5"/>
<keyword evidence="2 5" id="KW-0560">Oxidoreductase</keyword>
<dbReference type="SUPFAM" id="SSF51735">
    <property type="entry name" value="NAD(P)-binding Rossmann-fold domains"/>
    <property type="match status" value="1"/>
</dbReference>
<comment type="subcellular location">
    <subcellularLocation>
        <location evidence="5">Cytoplasm</location>
    </subcellularLocation>
</comment>
<dbReference type="InterPro" id="IPR050418">
    <property type="entry name" value="D-iso_2-hydroxyacid_DH_PdxB"/>
</dbReference>
<evidence type="ECO:0000259" key="6">
    <source>
        <dbReference type="Pfam" id="PF00389"/>
    </source>
</evidence>
<dbReference type="GO" id="GO:0051287">
    <property type="term" value="F:NAD binding"/>
    <property type="evidence" value="ECO:0007669"/>
    <property type="project" value="InterPro"/>
</dbReference>
<dbReference type="GO" id="GO:0046983">
    <property type="term" value="F:protein dimerization activity"/>
    <property type="evidence" value="ECO:0007669"/>
    <property type="project" value="InterPro"/>
</dbReference>
<reference evidence="9 10" key="1">
    <citation type="submission" date="2018-04" db="EMBL/GenBank/DDBJ databases">
        <title>Genomic Encyclopedia of Archaeal and Bacterial Type Strains, Phase II (KMG-II): from individual species to whole genera.</title>
        <authorList>
            <person name="Goeker M."/>
        </authorList>
    </citation>
    <scope>NUCLEOTIDE SEQUENCE [LARGE SCALE GENOMIC DNA]</scope>
    <source>
        <strain evidence="9 10">DSM 28823</strain>
    </source>
</reference>
<feature type="binding site" evidence="5">
    <location>
        <position position="258"/>
    </location>
    <ligand>
        <name>substrate</name>
    </ligand>
</feature>
<dbReference type="NCBIfam" id="NF001309">
    <property type="entry name" value="PRK00257.1"/>
    <property type="match status" value="1"/>
</dbReference>
<dbReference type="InterPro" id="IPR006140">
    <property type="entry name" value="D-isomer_DH_NAD-bd"/>
</dbReference>
<evidence type="ECO:0000256" key="4">
    <source>
        <dbReference type="ARBA" id="ARBA00023096"/>
    </source>
</evidence>
<keyword evidence="10" id="KW-1185">Reference proteome</keyword>
<dbReference type="Pfam" id="PF00389">
    <property type="entry name" value="2-Hacid_dh"/>
    <property type="match status" value="1"/>
</dbReference>
<sequence>MKFIVDDKIPYIKGALEAFGEVIYLPGAKTTAEVVRDADAIVTRTRTKCNADLLAGSAVKFIATATIGFDHIDTTYCAEAGIKWTNAPGCNSKSVEQYVASTLFVLAEKHNFELKGKTIGVVGVGQVGSKVARFCEIIGMKVLLNDPPRERAEGPEKFVSLNQIQEQADFISLHVPLNMEGEDATFHLADESFFNHLPKKPFVINSCRGEVLDSQAAKVALRENKINGLVLDCWENEPDIDLELLAACDIATPHIAGYSKDGKANGTSMSIQAISRFFGLGADNWSCPNIELPEQTKIKLNGFNCTEEQIIATAVLATYDIRRDDAAFRARVQDFEKLRGDYPVRREFPVFTIHAEQIPAPTLEKLEAIGFQIEQK</sequence>
<feature type="active site" evidence="5">
    <location>
        <position position="237"/>
    </location>
</feature>
<dbReference type="GO" id="GO:0005737">
    <property type="term" value="C:cytoplasm"/>
    <property type="evidence" value="ECO:0007669"/>
    <property type="project" value="UniProtKB-SubCell"/>
</dbReference>
<comment type="caution">
    <text evidence="9">The sequence shown here is derived from an EMBL/GenBank/DDBJ whole genome shotgun (WGS) entry which is preliminary data.</text>
</comment>
<dbReference type="PANTHER" id="PTHR43761:SF1">
    <property type="entry name" value="D-ISOMER SPECIFIC 2-HYDROXYACID DEHYDROGENASE CATALYTIC DOMAIN-CONTAINING PROTEIN-RELATED"/>
    <property type="match status" value="1"/>
</dbReference>
<feature type="domain" description="Erythronate-4-phosphate dehydrogenase dimerisation" evidence="8">
    <location>
        <begin position="297"/>
        <end position="370"/>
    </location>
</feature>
<feature type="binding site" evidence="5">
    <location>
        <position position="146"/>
    </location>
    <ligand>
        <name>NAD(+)</name>
        <dbReference type="ChEBI" id="CHEBI:57540"/>
    </ligand>
</feature>
<dbReference type="InterPro" id="IPR020921">
    <property type="entry name" value="Erythronate-4-P_DHase"/>
</dbReference>
<dbReference type="GO" id="GO:0033711">
    <property type="term" value="F:4-phosphoerythronate dehydrogenase activity"/>
    <property type="evidence" value="ECO:0007669"/>
    <property type="project" value="UniProtKB-EC"/>
</dbReference>
<comment type="catalytic activity">
    <reaction evidence="5">
        <text>4-phospho-D-erythronate + NAD(+) = (R)-3-hydroxy-2-oxo-4-phosphooxybutanoate + NADH + H(+)</text>
        <dbReference type="Rhea" id="RHEA:18829"/>
        <dbReference type="ChEBI" id="CHEBI:15378"/>
        <dbReference type="ChEBI" id="CHEBI:57540"/>
        <dbReference type="ChEBI" id="CHEBI:57945"/>
        <dbReference type="ChEBI" id="CHEBI:58538"/>
        <dbReference type="ChEBI" id="CHEBI:58766"/>
        <dbReference type="EC" id="1.1.1.290"/>
    </reaction>
</comment>
<dbReference type="OrthoDB" id="1522997at2"/>
<feature type="domain" description="D-isomer specific 2-hydroxyacid dehydrogenase NAD-binding" evidence="7">
    <location>
        <begin position="109"/>
        <end position="256"/>
    </location>
</feature>
<dbReference type="InterPro" id="IPR029753">
    <property type="entry name" value="D-isomer_DH_CS"/>
</dbReference>
<feature type="binding site" evidence="5">
    <location>
        <position position="257"/>
    </location>
    <ligand>
        <name>NAD(+)</name>
        <dbReference type="ChEBI" id="CHEBI:57540"/>
    </ligand>
</feature>
<dbReference type="Pfam" id="PF02826">
    <property type="entry name" value="2-Hacid_dh_C"/>
    <property type="match status" value="1"/>
</dbReference>
<dbReference type="Gene3D" id="3.30.1370.170">
    <property type="match status" value="1"/>
</dbReference>
<evidence type="ECO:0000313" key="10">
    <source>
        <dbReference type="Proteomes" id="UP000243525"/>
    </source>
</evidence>
<comment type="subunit">
    <text evidence="5">Homodimer.</text>
</comment>
<feature type="active site" evidence="5">
    <location>
        <position position="208"/>
    </location>
</feature>
<evidence type="ECO:0000256" key="5">
    <source>
        <dbReference type="HAMAP-Rule" id="MF_01825"/>
    </source>
</evidence>
<dbReference type="Gene3D" id="3.40.50.720">
    <property type="entry name" value="NAD(P)-binding Rossmann-like Domain"/>
    <property type="match status" value="2"/>
</dbReference>
<dbReference type="PROSITE" id="PS00671">
    <property type="entry name" value="D_2_HYDROXYACID_DH_3"/>
    <property type="match status" value="1"/>
</dbReference>
<keyword evidence="3 5" id="KW-0520">NAD</keyword>
<dbReference type="AlphaFoldDB" id="A0A2T5BZ12"/>
<dbReference type="SUPFAM" id="SSF52283">
    <property type="entry name" value="Formate/glycerate dehydrogenase catalytic domain-like"/>
    <property type="match status" value="1"/>
</dbReference>